<accession>A0A820LBX7</accession>
<gene>
    <name evidence="1" type="ORF">UXM345_LOCUS36297</name>
</gene>
<sequence>LDNCYQPSYQLSSYVTTSNIALNAYYKFVYNYCSICN</sequence>
<protein>
    <submittedName>
        <fullName evidence="1">Uncharacterized protein</fullName>
    </submittedName>
</protein>
<proteinExistence type="predicted"/>
<comment type="caution">
    <text evidence="1">The sequence shown here is derived from an EMBL/GenBank/DDBJ whole genome shotgun (WGS) entry which is preliminary data.</text>
</comment>
<evidence type="ECO:0000313" key="1">
    <source>
        <dbReference type="EMBL" id="CAF4356935.1"/>
    </source>
</evidence>
<reference evidence="1" key="1">
    <citation type="submission" date="2021-02" db="EMBL/GenBank/DDBJ databases">
        <authorList>
            <person name="Nowell W R."/>
        </authorList>
    </citation>
    <scope>NUCLEOTIDE SEQUENCE</scope>
</reference>
<dbReference type="EMBL" id="CAJOBF010016682">
    <property type="protein sequence ID" value="CAF4356935.1"/>
    <property type="molecule type" value="Genomic_DNA"/>
</dbReference>
<feature type="non-terminal residue" evidence="1">
    <location>
        <position position="1"/>
    </location>
</feature>
<dbReference type="AlphaFoldDB" id="A0A820LBX7"/>
<organism evidence="1 2">
    <name type="scientific">Rotaria magnacalcarata</name>
    <dbReference type="NCBI Taxonomy" id="392030"/>
    <lineage>
        <taxon>Eukaryota</taxon>
        <taxon>Metazoa</taxon>
        <taxon>Spiralia</taxon>
        <taxon>Gnathifera</taxon>
        <taxon>Rotifera</taxon>
        <taxon>Eurotatoria</taxon>
        <taxon>Bdelloidea</taxon>
        <taxon>Philodinida</taxon>
        <taxon>Philodinidae</taxon>
        <taxon>Rotaria</taxon>
    </lineage>
</organism>
<dbReference type="Proteomes" id="UP000663842">
    <property type="component" value="Unassembled WGS sequence"/>
</dbReference>
<evidence type="ECO:0000313" key="2">
    <source>
        <dbReference type="Proteomes" id="UP000663842"/>
    </source>
</evidence>
<name>A0A820LBX7_9BILA</name>